<protein>
    <submittedName>
        <fullName evidence="2">Uncharacterized protein</fullName>
    </submittedName>
</protein>
<keyword evidence="1" id="KW-0472">Membrane</keyword>
<evidence type="ECO:0000256" key="1">
    <source>
        <dbReference type="SAM" id="Phobius"/>
    </source>
</evidence>
<evidence type="ECO:0000313" key="2">
    <source>
        <dbReference type="EMBL" id="CBY39177.1"/>
    </source>
</evidence>
<keyword evidence="1" id="KW-1133">Transmembrane helix</keyword>
<keyword evidence="1" id="KW-0812">Transmembrane</keyword>
<proteinExistence type="predicted"/>
<feature type="transmembrane region" description="Helical" evidence="1">
    <location>
        <begin position="6"/>
        <end position="25"/>
    </location>
</feature>
<dbReference type="AlphaFoldDB" id="E4YUN8"/>
<sequence length="298" mass="34870">MRSALVYFSIFFILASIFVIGLTFFKTDKIPTVATNQFFQPTFFEDRDEDKMQEKMNTAYKEIQIEIDGEKHSAVISLDVFSFSDALANCDSKGLKMPDKFSLITTISDVYGTGEDDELVQLLHVYNNSIWDKPLLLIKDVYTQDQKVHDRICYNYNNGRTNCDNSTRYMFVCEDNRLNEDNFTAKIEFSDSLDDLPCKPFALTRSFLLDFFFPYYTLYYRDYPNELYSGFTRSQYYKLQPSSQTGISMCNNEIHAITWLSCTRYDEDHCDRELLGTPSINGRISVVHENEYRRVVCY</sequence>
<organism evidence="2">
    <name type="scientific">Oikopleura dioica</name>
    <name type="common">Tunicate</name>
    <dbReference type="NCBI Taxonomy" id="34765"/>
    <lineage>
        <taxon>Eukaryota</taxon>
        <taxon>Metazoa</taxon>
        <taxon>Chordata</taxon>
        <taxon>Tunicata</taxon>
        <taxon>Appendicularia</taxon>
        <taxon>Copelata</taxon>
        <taxon>Oikopleuridae</taxon>
        <taxon>Oikopleura</taxon>
    </lineage>
</organism>
<dbReference type="EMBL" id="FN655453">
    <property type="protein sequence ID" value="CBY39177.1"/>
    <property type="molecule type" value="Genomic_DNA"/>
</dbReference>
<accession>E4YUN8</accession>
<gene>
    <name evidence="2" type="ORF">GSOID_T00019727001</name>
</gene>
<reference evidence="2" key="1">
    <citation type="journal article" date="2010" name="Science">
        <title>Plasticity of animal genome architecture unmasked by rapid evolution of a pelagic tunicate.</title>
        <authorList>
            <person name="Denoeud F."/>
            <person name="Henriet S."/>
            <person name="Mungpakdee S."/>
            <person name="Aury J.M."/>
            <person name="Da Silva C."/>
            <person name="Brinkmann H."/>
            <person name="Mikhaleva J."/>
            <person name="Olsen L.C."/>
            <person name="Jubin C."/>
            <person name="Canestro C."/>
            <person name="Bouquet J.M."/>
            <person name="Danks G."/>
            <person name="Poulain J."/>
            <person name="Campsteijn C."/>
            <person name="Adamski M."/>
            <person name="Cross I."/>
            <person name="Yadetie F."/>
            <person name="Muffato M."/>
            <person name="Louis A."/>
            <person name="Butcher S."/>
            <person name="Tsagkogeorga G."/>
            <person name="Konrad A."/>
            <person name="Singh S."/>
            <person name="Jensen M.F."/>
            <person name="Cong E.H."/>
            <person name="Eikeseth-Otteraa H."/>
            <person name="Noel B."/>
            <person name="Anthouard V."/>
            <person name="Porcel B.M."/>
            <person name="Kachouri-Lafond R."/>
            <person name="Nishino A."/>
            <person name="Ugolini M."/>
            <person name="Chourrout P."/>
            <person name="Nishida H."/>
            <person name="Aasland R."/>
            <person name="Huzurbazar S."/>
            <person name="Westhof E."/>
            <person name="Delsuc F."/>
            <person name="Lehrach H."/>
            <person name="Reinhardt R."/>
            <person name="Weissenbach J."/>
            <person name="Roy S.W."/>
            <person name="Artiguenave F."/>
            <person name="Postlethwait J.H."/>
            <person name="Manak J.R."/>
            <person name="Thompson E.M."/>
            <person name="Jaillon O."/>
            <person name="Du Pasquier L."/>
            <person name="Boudinot P."/>
            <person name="Liberles D.A."/>
            <person name="Volff J.N."/>
            <person name="Philippe H."/>
            <person name="Lenhard B."/>
            <person name="Roest Crollius H."/>
            <person name="Wincker P."/>
            <person name="Chourrout D."/>
        </authorList>
    </citation>
    <scope>NUCLEOTIDE SEQUENCE [LARGE SCALE GENOMIC DNA]</scope>
</reference>
<dbReference type="Proteomes" id="UP000011014">
    <property type="component" value="Unassembled WGS sequence"/>
</dbReference>
<name>E4YUN8_OIKDI</name>